<dbReference type="PANTHER" id="PTHR30055">
    <property type="entry name" value="HTH-TYPE TRANSCRIPTIONAL REGULATOR RUTR"/>
    <property type="match status" value="1"/>
</dbReference>
<dbReference type="PROSITE" id="PS50977">
    <property type="entry name" value="HTH_TETR_2"/>
    <property type="match status" value="1"/>
</dbReference>
<feature type="region of interest" description="Disordered" evidence="5">
    <location>
        <begin position="1"/>
        <end position="32"/>
    </location>
</feature>
<keyword evidence="2 4" id="KW-0238">DNA-binding</keyword>
<dbReference type="Pfam" id="PF16859">
    <property type="entry name" value="TetR_C_11"/>
    <property type="match status" value="1"/>
</dbReference>
<dbReference type="SUPFAM" id="SSF48498">
    <property type="entry name" value="Tetracyclin repressor-like, C-terminal domain"/>
    <property type="match status" value="1"/>
</dbReference>
<evidence type="ECO:0000313" key="7">
    <source>
        <dbReference type="EMBL" id="GAA4773707.1"/>
    </source>
</evidence>
<dbReference type="InterPro" id="IPR011075">
    <property type="entry name" value="TetR_C"/>
</dbReference>
<feature type="DNA-binding region" description="H-T-H motif" evidence="4">
    <location>
        <begin position="51"/>
        <end position="70"/>
    </location>
</feature>
<dbReference type="Proteomes" id="UP001501645">
    <property type="component" value="Unassembled WGS sequence"/>
</dbReference>
<evidence type="ECO:0000256" key="1">
    <source>
        <dbReference type="ARBA" id="ARBA00023015"/>
    </source>
</evidence>
<organism evidence="7 8">
    <name type="scientific">Microbacterium gilvum</name>
    <dbReference type="NCBI Taxonomy" id="1336204"/>
    <lineage>
        <taxon>Bacteria</taxon>
        <taxon>Bacillati</taxon>
        <taxon>Actinomycetota</taxon>
        <taxon>Actinomycetes</taxon>
        <taxon>Micrococcales</taxon>
        <taxon>Microbacteriaceae</taxon>
        <taxon>Microbacterium</taxon>
    </lineage>
</organism>
<dbReference type="EMBL" id="BAABKO010000002">
    <property type="protein sequence ID" value="GAA4773707.1"/>
    <property type="molecule type" value="Genomic_DNA"/>
</dbReference>
<evidence type="ECO:0000256" key="5">
    <source>
        <dbReference type="SAM" id="MobiDB-lite"/>
    </source>
</evidence>
<evidence type="ECO:0000256" key="2">
    <source>
        <dbReference type="ARBA" id="ARBA00023125"/>
    </source>
</evidence>
<accession>A0ABP9A4V8</accession>
<reference evidence="8" key="1">
    <citation type="journal article" date="2019" name="Int. J. Syst. Evol. Microbiol.">
        <title>The Global Catalogue of Microorganisms (GCM) 10K type strain sequencing project: providing services to taxonomists for standard genome sequencing and annotation.</title>
        <authorList>
            <consortium name="The Broad Institute Genomics Platform"/>
            <consortium name="The Broad Institute Genome Sequencing Center for Infectious Disease"/>
            <person name="Wu L."/>
            <person name="Ma J."/>
        </authorList>
    </citation>
    <scope>NUCLEOTIDE SEQUENCE [LARGE SCALE GENOMIC DNA]</scope>
    <source>
        <strain evidence="8">JCM 18537</strain>
    </source>
</reference>
<evidence type="ECO:0000259" key="6">
    <source>
        <dbReference type="PROSITE" id="PS50977"/>
    </source>
</evidence>
<proteinExistence type="predicted"/>
<evidence type="ECO:0000256" key="4">
    <source>
        <dbReference type="PROSITE-ProRule" id="PRU00335"/>
    </source>
</evidence>
<keyword evidence="3" id="KW-0804">Transcription</keyword>
<dbReference type="Gene3D" id="1.10.357.10">
    <property type="entry name" value="Tetracycline Repressor, domain 2"/>
    <property type="match status" value="1"/>
</dbReference>
<dbReference type="InterPro" id="IPR050109">
    <property type="entry name" value="HTH-type_TetR-like_transc_reg"/>
</dbReference>
<dbReference type="PANTHER" id="PTHR30055:SF148">
    <property type="entry name" value="TETR-FAMILY TRANSCRIPTIONAL REGULATOR"/>
    <property type="match status" value="1"/>
</dbReference>
<evidence type="ECO:0000313" key="8">
    <source>
        <dbReference type="Proteomes" id="UP001501645"/>
    </source>
</evidence>
<dbReference type="InterPro" id="IPR001647">
    <property type="entry name" value="HTH_TetR"/>
</dbReference>
<dbReference type="SUPFAM" id="SSF46689">
    <property type="entry name" value="Homeodomain-like"/>
    <property type="match status" value="1"/>
</dbReference>
<dbReference type="InterPro" id="IPR009057">
    <property type="entry name" value="Homeodomain-like_sf"/>
</dbReference>
<comment type="caution">
    <text evidence="7">The sequence shown here is derived from an EMBL/GenBank/DDBJ whole genome shotgun (WGS) entry which is preliminary data.</text>
</comment>
<protein>
    <submittedName>
        <fullName evidence="7">TetR/AcrR family transcriptional regulator</fullName>
    </submittedName>
</protein>
<dbReference type="InterPro" id="IPR036271">
    <property type="entry name" value="Tet_transcr_reg_TetR-rel_C_sf"/>
</dbReference>
<evidence type="ECO:0000256" key="3">
    <source>
        <dbReference type="ARBA" id="ARBA00023163"/>
    </source>
</evidence>
<name>A0ABP9A4V8_9MICO</name>
<keyword evidence="8" id="KW-1185">Reference proteome</keyword>
<sequence length="222" mass="24250">MTATAPSAEAAVRPDGVAPARRGPGRPRAEGHDERILDAAVALLDRGEEVTVGRVVELSGVSRAALYRRWPSMTDLLAAALDVGREVPTVPVGDDLLASLLDGYTLPGAAGAGYSDERFRLRIRLAMTDRKLARAYWRSHVARRRGAISDVLAEGIRRGELRDDIDIDACIDLMNGVFYYQYVVRGVSFDDPGVVDRCRQALLVAWRGMAVDPSHAHPMEDE</sequence>
<feature type="compositionally biased region" description="Low complexity" evidence="5">
    <location>
        <begin position="13"/>
        <end position="22"/>
    </location>
</feature>
<gene>
    <name evidence="7" type="ORF">GCM10023351_17670</name>
</gene>
<dbReference type="Pfam" id="PF00440">
    <property type="entry name" value="TetR_N"/>
    <property type="match status" value="1"/>
</dbReference>
<dbReference type="RefSeq" id="WP_345438176.1">
    <property type="nucleotide sequence ID" value="NZ_BAABKO010000002.1"/>
</dbReference>
<keyword evidence="1" id="KW-0805">Transcription regulation</keyword>
<feature type="domain" description="HTH tetR-type" evidence="6">
    <location>
        <begin position="30"/>
        <end position="88"/>
    </location>
</feature>
<dbReference type="Gene3D" id="1.10.10.60">
    <property type="entry name" value="Homeodomain-like"/>
    <property type="match status" value="1"/>
</dbReference>